<dbReference type="InterPro" id="IPR000182">
    <property type="entry name" value="GNAT_dom"/>
</dbReference>
<dbReference type="Gene3D" id="3.40.630.30">
    <property type="match status" value="1"/>
</dbReference>
<evidence type="ECO:0000313" key="3">
    <source>
        <dbReference type="EMBL" id="GAA0261023.1"/>
    </source>
</evidence>
<dbReference type="EMBL" id="BAAAFO010000004">
    <property type="protein sequence ID" value="GAA0261023.1"/>
    <property type="molecule type" value="Genomic_DNA"/>
</dbReference>
<proteinExistence type="predicted"/>
<dbReference type="Pfam" id="PF00583">
    <property type="entry name" value="Acetyltransf_1"/>
    <property type="match status" value="1"/>
</dbReference>
<feature type="region of interest" description="Disordered" evidence="1">
    <location>
        <begin position="18"/>
        <end position="41"/>
    </location>
</feature>
<reference evidence="4" key="1">
    <citation type="journal article" date="2019" name="Int. J. Syst. Evol. Microbiol.">
        <title>The Global Catalogue of Microorganisms (GCM) 10K type strain sequencing project: providing services to taxonomists for standard genome sequencing and annotation.</title>
        <authorList>
            <consortium name="The Broad Institute Genomics Platform"/>
            <consortium name="The Broad Institute Genome Sequencing Center for Infectious Disease"/>
            <person name="Wu L."/>
            <person name="Ma J."/>
        </authorList>
    </citation>
    <scope>NUCLEOTIDE SEQUENCE [LARGE SCALE GENOMIC DNA]</scope>
    <source>
        <strain evidence="4">JCM 16242</strain>
    </source>
</reference>
<feature type="compositionally biased region" description="Basic and acidic residues" evidence="1">
    <location>
        <begin position="20"/>
        <end position="41"/>
    </location>
</feature>
<evidence type="ECO:0000313" key="4">
    <source>
        <dbReference type="Proteomes" id="UP001500657"/>
    </source>
</evidence>
<keyword evidence="4" id="KW-1185">Reference proteome</keyword>
<sequence length="208" mass="23541">MSVAFTYPAPIRFAPLPPRSSERFARRHDSGEPHGERVSTRDGRELLLRAIEPGDVAALQRCFSRLSPEDIRRRFLHAMSELPAPMAQRLCQVDPALETAFVLMDESVTPAEMRGVGRIYVDPSADNAEFSVLVERDWSRLGLGALLMQRLVDDCRRRNLCEIWGYVLLENRPMLELCRELGFVRRLLPSEPGTAQISLALGKSDKPR</sequence>
<evidence type="ECO:0000256" key="1">
    <source>
        <dbReference type="SAM" id="MobiDB-lite"/>
    </source>
</evidence>
<name>A0ABP3EGM7_9GAMM</name>
<evidence type="ECO:0000259" key="2">
    <source>
        <dbReference type="PROSITE" id="PS51186"/>
    </source>
</evidence>
<dbReference type="SUPFAM" id="SSF55729">
    <property type="entry name" value="Acyl-CoA N-acyltransferases (Nat)"/>
    <property type="match status" value="1"/>
</dbReference>
<dbReference type="PROSITE" id="PS51186">
    <property type="entry name" value="GNAT"/>
    <property type="match status" value="1"/>
</dbReference>
<comment type="caution">
    <text evidence="3">The sequence shown here is derived from an EMBL/GenBank/DDBJ whole genome shotgun (WGS) entry which is preliminary data.</text>
</comment>
<accession>A0ABP3EGM7</accession>
<feature type="domain" description="N-acetyltransferase" evidence="2">
    <location>
        <begin position="46"/>
        <end position="206"/>
    </location>
</feature>
<protein>
    <recommendedName>
        <fullName evidence="2">N-acetyltransferase domain-containing protein</fullName>
    </recommendedName>
</protein>
<organism evidence="3 4">
    <name type="scientific">Rhodanobacter caeni</name>
    <dbReference type="NCBI Taxonomy" id="657654"/>
    <lineage>
        <taxon>Bacteria</taxon>
        <taxon>Pseudomonadati</taxon>
        <taxon>Pseudomonadota</taxon>
        <taxon>Gammaproteobacteria</taxon>
        <taxon>Lysobacterales</taxon>
        <taxon>Rhodanobacteraceae</taxon>
        <taxon>Rhodanobacter</taxon>
    </lineage>
</organism>
<dbReference type="InterPro" id="IPR016181">
    <property type="entry name" value="Acyl_CoA_acyltransferase"/>
</dbReference>
<dbReference type="RefSeq" id="WP_343883424.1">
    <property type="nucleotide sequence ID" value="NZ_BAAAFO010000004.1"/>
</dbReference>
<gene>
    <name evidence="3" type="ORF">GCM10009126_28140</name>
</gene>
<dbReference type="Proteomes" id="UP001500657">
    <property type="component" value="Unassembled WGS sequence"/>
</dbReference>